<dbReference type="AlphaFoldDB" id="A0AAD4L368"/>
<reference evidence="14" key="1">
    <citation type="submission" date="2021-12" db="EMBL/GenBank/DDBJ databases">
        <title>Convergent genome expansion in fungi linked to evolution of root-endophyte symbiosis.</title>
        <authorList>
            <consortium name="DOE Joint Genome Institute"/>
            <person name="Ke Y.-H."/>
            <person name="Bonito G."/>
            <person name="Liao H.-L."/>
            <person name="Looney B."/>
            <person name="Rojas-Flechas A."/>
            <person name="Nash J."/>
            <person name="Hameed K."/>
            <person name="Schadt C."/>
            <person name="Martin F."/>
            <person name="Crous P.W."/>
            <person name="Miettinen O."/>
            <person name="Magnuson J.K."/>
            <person name="Labbe J."/>
            <person name="Jacobson D."/>
            <person name="Doktycz M.J."/>
            <person name="Veneault-Fourrey C."/>
            <person name="Kuo A."/>
            <person name="Mondo S."/>
            <person name="Calhoun S."/>
            <person name="Riley R."/>
            <person name="Ohm R."/>
            <person name="LaButti K."/>
            <person name="Andreopoulos B."/>
            <person name="Pangilinan J."/>
            <person name="Nolan M."/>
            <person name="Tritt A."/>
            <person name="Clum A."/>
            <person name="Lipzen A."/>
            <person name="Daum C."/>
            <person name="Barry K."/>
            <person name="Grigoriev I.V."/>
            <person name="Vilgalys R."/>
        </authorList>
    </citation>
    <scope>NUCLEOTIDE SEQUENCE</scope>
    <source>
        <strain evidence="14">PMI_201</strain>
    </source>
</reference>
<dbReference type="SMART" id="SM00256">
    <property type="entry name" value="FBOX"/>
    <property type="match status" value="1"/>
</dbReference>
<sequence>MAARYIPPRSLSQHRACNNNTNSEGSIPRSVPVPLSNMPPRVSAADLSTTSHHPQPLPTPSKSGSPLPANLFPSAPASPPTPAPSPTPHHSLSRWHPADEDEEESGNNLLLKAQIHFSSLGSAQKQKFLVDILNLCDNQQLSFISSVIGPRLRKDPFQTFPNEICLRVLSFIDDPRTLARASQVSKRWHELLNDDITWKHLCDRHAYAYRRMSDDERDFLDPFHSRRLSSWSSESHTSLNWRRRSTSSATETTDAMSSDEHMELSWPMTPSQRHRVQPSSYRIHFKQKYMVESAWNKGGRCSLRHVTPDQGVVTSLHLTPKYIVVALDNAKIHVYDTNGGRQRTLHGHVMGVWAMVPWDDLLVSGGCDREVRVWNMVTGACTHLLRGHTSTVRCLKMSDKNTAISGSRDTTLRIWDLVTGNCRAVLVGHQASVRCLGIHGDLVVSGSYDTMARIWSISEGRCLRTLTGHFSQIYAIAFDGRRIATGSLDTSVRIWDPQTGQCHAVLQGHTSLVGQLQMRGDTLVTGGSDGSVRVWSLNRMAPIHRLAAHDNSVTSLQFDSTRIVSGGSDGRVKVWDLKTGRLLRELSTPAEAVWRVAFEDEKAVIMASRAGRTVMEVWSFAPPAEDLFDDNVVVESASSTPGLRPKEPKTDTSTSTKMSTEMDAKTSQPHLSDPPPEISLDETSTSASIEESNDYAMTDASAQYRNDEL</sequence>
<keyword evidence="15" id="KW-1185">Reference proteome</keyword>
<keyword evidence="6 11" id="KW-0853">WD repeat</keyword>
<dbReference type="Gene3D" id="1.20.1280.50">
    <property type="match status" value="1"/>
</dbReference>
<dbReference type="PROSITE" id="PS50181">
    <property type="entry name" value="FBOX"/>
    <property type="match status" value="1"/>
</dbReference>
<evidence type="ECO:0000256" key="4">
    <source>
        <dbReference type="ARBA" id="ARBA00011725"/>
    </source>
</evidence>
<dbReference type="InterPro" id="IPR020472">
    <property type="entry name" value="WD40_PAC1"/>
</dbReference>
<dbReference type="InterPro" id="IPR001810">
    <property type="entry name" value="F-box_dom"/>
</dbReference>
<feature type="repeat" description="WD" evidence="11">
    <location>
        <begin position="466"/>
        <end position="505"/>
    </location>
</feature>
<evidence type="ECO:0000256" key="11">
    <source>
        <dbReference type="PROSITE-ProRule" id="PRU00221"/>
    </source>
</evidence>
<accession>A0AAD4L368</accession>
<evidence type="ECO:0000256" key="8">
    <source>
        <dbReference type="ARBA" id="ARBA00022786"/>
    </source>
</evidence>
<dbReference type="SUPFAM" id="SSF81383">
    <property type="entry name" value="F-box domain"/>
    <property type="match status" value="1"/>
</dbReference>
<dbReference type="InterPro" id="IPR015943">
    <property type="entry name" value="WD40/YVTN_repeat-like_dom_sf"/>
</dbReference>
<comment type="pathway">
    <text evidence="2">Protein modification; protein ubiquitination.</text>
</comment>
<feature type="domain" description="F-box" evidence="13">
    <location>
        <begin position="154"/>
        <end position="201"/>
    </location>
</feature>
<feature type="compositionally biased region" description="Polar residues" evidence="12">
    <location>
        <begin position="10"/>
        <end position="25"/>
    </location>
</feature>
<comment type="caution">
    <text evidence="14">The sequence shown here is derived from an EMBL/GenBank/DDBJ whole genome shotgun (WGS) entry which is preliminary data.</text>
</comment>
<evidence type="ECO:0000256" key="6">
    <source>
        <dbReference type="ARBA" id="ARBA00022574"/>
    </source>
</evidence>
<dbReference type="Pfam" id="PF00400">
    <property type="entry name" value="WD40"/>
    <property type="match status" value="6"/>
</dbReference>
<dbReference type="EMBL" id="JAJTJA010000001">
    <property type="protein sequence ID" value="KAH8705756.1"/>
    <property type="molecule type" value="Genomic_DNA"/>
</dbReference>
<evidence type="ECO:0000259" key="13">
    <source>
        <dbReference type="PROSITE" id="PS50181"/>
    </source>
</evidence>
<dbReference type="InterPro" id="IPR036047">
    <property type="entry name" value="F-box-like_dom_sf"/>
</dbReference>
<dbReference type="PROSITE" id="PS00678">
    <property type="entry name" value="WD_REPEATS_1"/>
    <property type="match status" value="3"/>
</dbReference>
<dbReference type="InterPro" id="IPR019775">
    <property type="entry name" value="WD40_repeat_CS"/>
</dbReference>
<evidence type="ECO:0000256" key="2">
    <source>
        <dbReference type="ARBA" id="ARBA00004906"/>
    </source>
</evidence>
<name>A0AAD4L368_9EURO</name>
<proteinExistence type="inferred from homology"/>
<dbReference type="CDD" id="cd00200">
    <property type="entry name" value="WD40"/>
    <property type="match status" value="1"/>
</dbReference>
<evidence type="ECO:0000256" key="10">
    <source>
        <dbReference type="ARBA" id="ARBA00032113"/>
    </source>
</evidence>
<feature type="region of interest" description="Disordered" evidence="12">
    <location>
        <begin position="242"/>
        <end position="273"/>
    </location>
</feature>
<evidence type="ECO:0000256" key="7">
    <source>
        <dbReference type="ARBA" id="ARBA00022737"/>
    </source>
</evidence>
<evidence type="ECO:0000256" key="5">
    <source>
        <dbReference type="ARBA" id="ARBA00015819"/>
    </source>
</evidence>
<comment type="subunit">
    <text evidence="4">Component of the SCF(sconB) E3 ubiquitin ligase complex.</text>
</comment>
<feature type="repeat" description="WD" evidence="11">
    <location>
        <begin position="506"/>
        <end position="545"/>
    </location>
</feature>
<dbReference type="SMART" id="SM00320">
    <property type="entry name" value="WD40"/>
    <property type="match status" value="8"/>
</dbReference>
<dbReference type="Gene3D" id="2.130.10.10">
    <property type="entry name" value="YVTN repeat-like/Quinoprotein amine dehydrogenase"/>
    <property type="match status" value="2"/>
</dbReference>
<evidence type="ECO:0000256" key="12">
    <source>
        <dbReference type="SAM" id="MobiDB-lite"/>
    </source>
</evidence>
<feature type="repeat" description="WD" evidence="11">
    <location>
        <begin position="345"/>
        <end position="384"/>
    </location>
</feature>
<feature type="compositionally biased region" description="Polar residues" evidence="12">
    <location>
        <begin position="681"/>
        <end position="690"/>
    </location>
</feature>
<feature type="repeat" description="WD" evidence="11">
    <location>
        <begin position="546"/>
        <end position="585"/>
    </location>
</feature>
<dbReference type="PRINTS" id="PR00320">
    <property type="entry name" value="GPROTEINBRPT"/>
</dbReference>
<dbReference type="Pfam" id="PF12937">
    <property type="entry name" value="F-box-like"/>
    <property type="match status" value="1"/>
</dbReference>
<dbReference type="PANTHER" id="PTHR19872">
    <property type="entry name" value="UBIQUITIN LIGASE SPECIFICITY FACTOR/HREP PROTEIN"/>
    <property type="match status" value="1"/>
</dbReference>
<organism evidence="14 15">
    <name type="scientific">Talaromyces proteolyticus</name>
    <dbReference type="NCBI Taxonomy" id="1131652"/>
    <lineage>
        <taxon>Eukaryota</taxon>
        <taxon>Fungi</taxon>
        <taxon>Dikarya</taxon>
        <taxon>Ascomycota</taxon>
        <taxon>Pezizomycotina</taxon>
        <taxon>Eurotiomycetes</taxon>
        <taxon>Eurotiomycetidae</taxon>
        <taxon>Eurotiales</taxon>
        <taxon>Trichocomaceae</taxon>
        <taxon>Talaromyces</taxon>
        <taxon>Talaromyces sect. Bacilispori</taxon>
    </lineage>
</organism>
<evidence type="ECO:0000256" key="3">
    <source>
        <dbReference type="ARBA" id="ARBA00007968"/>
    </source>
</evidence>
<feature type="repeat" description="WD" evidence="11">
    <location>
        <begin position="385"/>
        <end position="425"/>
    </location>
</feature>
<feature type="compositionally biased region" description="Low complexity" evidence="12">
    <location>
        <begin position="651"/>
        <end position="661"/>
    </location>
</feature>
<evidence type="ECO:0000256" key="1">
    <source>
        <dbReference type="ARBA" id="ARBA00002730"/>
    </source>
</evidence>
<comment type="similarity">
    <text evidence="3">Belongs to the WD repeat MET30/SCONB/SCON-2 family.</text>
</comment>
<keyword evidence="8" id="KW-0833">Ubl conjugation pathway</keyword>
<feature type="region of interest" description="Disordered" evidence="12">
    <location>
        <begin position="1"/>
        <end position="105"/>
    </location>
</feature>
<feature type="compositionally biased region" description="Low complexity" evidence="12">
    <location>
        <begin position="246"/>
        <end position="256"/>
    </location>
</feature>
<evidence type="ECO:0000313" key="14">
    <source>
        <dbReference type="EMBL" id="KAH8705756.1"/>
    </source>
</evidence>
<evidence type="ECO:0000313" key="15">
    <source>
        <dbReference type="Proteomes" id="UP001201262"/>
    </source>
</evidence>
<dbReference type="PROSITE" id="PS50082">
    <property type="entry name" value="WD_REPEATS_2"/>
    <property type="match status" value="6"/>
</dbReference>
<dbReference type="PANTHER" id="PTHR19872:SF9">
    <property type="entry name" value="UBIQUITIN-BINDING SDF UBIQUITIN LIGASE COMPLEX SUBUNIT"/>
    <property type="match status" value="1"/>
</dbReference>
<dbReference type="Proteomes" id="UP001201262">
    <property type="component" value="Unassembled WGS sequence"/>
</dbReference>
<dbReference type="InterPro" id="IPR036322">
    <property type="entry name" value="WD40_repeat_dom_sf"/>
</dbReference>
<comment type="function">
    <text evidence="1">Component of the SCF(sconB) E3 ubiquitin ligase complex involved in the regulation of sulfur metabolite repression, probably by mediating the inactivation or degradation of the metR transcription factor.</text>
</comment>
<dbReference type="PROSITE" id="PS50294">
    <property type="entry name" value="WD_REPEATS_REGION"/>
    <property type="match status" value="5"/>
</dbReference>
<feature type="repeat" description="WD" evidence="11">
    <location>
        <begin position="426"/>
        <end position="465"/>
    </location>
</feature>
<dbReference type="InterPro" id="IPR051075">
    <property type="entry name" value="SCF_subunit_WD-repeat"/>
</dbReference>
<feature type="region of interest" description="Disordered" evidence="12">
    <location>
        <begin position="636"/>
        <end position="709"/>
    </location>
</feature>
<feature type="compositionally biased region" description="Pro residues" evidence="12">
    <location>
        <begin position="76"/>
        <end position="87"/>
    </location>
</feature>
<gene>
    <name evidence="14" type="ORF">BGW36DRAFT_422295</name>
</gene>
<feature type="compositionally biased region" description="Polar residues" evidence="12">
    <location>
        <begin position="700"/>
        <end position="709"/>
    </location>
</feature>
<dbReference type="RefSeq" id="XP_046078377.1">
    <property type="nucleotide sequence ID" value="XM_046219680.1"/>
</dbReference>
<keyword evidence="7" id="KW-0677">Repeat</keyword>
<evidence type="ECO:0000256" key="9">
    <source>
        <dbReference type="ARBA" id="ARBA00030034"/>
    </source>
</evidence>
<protein>
    <recommendedName>
        <fullName evidence="5">Probable E3 ubiquitin ligase complex SCF subunit sconB</fullName>
    </recommendedName>
    <alternativeName>
        <fullName evidence="10">Sulfur controller B</fullName>
    </alternativeName>
    <alternativeName>
        <fullName evidence="9">Sulfur metabolite repression control protein B</fullName>
    </alternativeName>
</protein>
<dbReference type="GeneID" id="70249967"/>
<dbReference type="SUPFAM" id="SSF50978">
    <property type="entry name" value="WD40 repeat-like"/>
    <property type="match status" value="1"/>
</dbReference>
<dbReference type="InterPro" id="IPR001680">
    <property type="entry name" value="WD40_rpt"/>
</dbReference>